<evidence type="ECO:0000313" key="1">
    <source>
        <dbReference type="EMBL" id="AIM27286.1"/>
    </source>
</evidence>
<dbReference type="GeneID" id="25459296"/>
<dbReference type="EMBL" id="CP012172">
    <property type="protein sequence ID" value="AKV74173.1"/>
    <property type="molecule type" value="Genomic_DNA"/>
</dbReference>
<protein>
    <recommendedName>
        <fullName evidence="7">CRISPR-associated protein</fullName>
    </recommendedName>
</protein>
<dbReference type="Proteomes" id="UP000029084">
    <property type="component" value="Chromosome"/>
</dbReference>
<proteinExistence type="predicted"/>
<dbReference type="Proteomes" id="UP000068832">
    <property type="component" value="Chromosome"/>
</dbReference>
<evidence type="ECO:0000313" key="4">
    <source>
        <dbReference type="Proteomes" id="UP000029084"/>
    </source>
</evidence>
<evidence type="ECO:0000313" key="5">
    <source>
        <dbReference type="Proteomes" id="UP000062475"/>
    </source>
</evidence>
<dbReference type="AlphaFoldDB" id="A0A088E4P2"/>
<dbReference type="OrthoDB" id="40423at2157"/>
<sequence length="342" mass="38632">MLVNTYDIFGDYYVITVASLGEGQWRGRGLEIPDNRFLDVMQLASSLARGKEEERRKRIEKTKKIEGILRILPLSGNDKKPFEQALSCLNIPTQSTISEILGKANPDMAKKECQKVSAPSFVKPEMYEYGKYPGYRGSTKVEVKVDPVYLVVAVAGWVISRLEEAMISNSDRVGIHLFPVSVDRQFSVLPSLVKDSPLIPGFYPSTAFLLWLAYQMVSRKAEIRSGINIYAVSDAGGQSPTTVVGGFTTSVERLLENKIFRDEQAYAVEAVTREALRYDSGKRDYAIRISNLLYEVLMGSRRSEELMYFANRELLSINLTKSKEDKRLYEMMSMLARKIAEV</sequence>
<dbReference type="RefSeq" id="WP_048806921.1">
    <property type="nucleotide sequence ID" value="NZ_CP008822.1"/>
</dbReference>
<reference evidence="1 4" key="1">
    <citation type="journal article" date="2014" name="J. Bacteriol.">
        <title>Role of an Archaeal PitA Transporter in the Copper and Arsenic Resistance of Metallosphaera sedula, an Extreme Thermoacidophile.</title>
        <authorList>
            <person name="McCarthy S."/>
            <person name="Ai C."/>
            <person name="Wheaton G."/>
            <person name="Tevatia R."/>
            <person name="Eckrich V."/>
            <person name="Kelly R."/>
            <person name="Blum P."/>
        </authorList>
    </citation>
    <scope>NUCLEOTIDE SEQUENCE [LARGE SCALE GENOMIC DNA]</scope>
    <source>
        <strain evidence="1 4">CuR1</strain>
    </source>
</reference>
<dbReference type="CDD" id="cd09724">
    <property type="entry name" value="CsaX_III-U"/>
    <property type="match status" value="1"/>
</dbReference>
<dbReference type="EMBL" id="CP012173">
    <property type="protein sequence ID" value="AKV76412.1"/>
    <property type="molecule type" value="Genomic_DNA"/>
</dbReference>
<name>A0A088E4P2_9CREN</name>
<organism evidence="1 4">
    <name type="scientific">Metallosphaera sedula</name>
    <dbReference type="NCBI Taxonomy" id="43687"/>
    <lineage>
        <taxon>Archaea</taxon>
        <taxon>Thermoproteota</taxon>
        <taxon>Thermoprotei</taxon>
        <taxon>Sulfolobales</taxon>
        <taxon>Sulfolobaceae</taxon>
        <taxon>Metallosphaera</taxon>
    </lineage>
</organism>
<dbReference type="InterPro" id="IPR022297">
    <property type="entry name" value="CRISPR-assoc_prot_CsaX"/>
</dbReference>
<evidence type="ECO:0000313" key="3">
    <source>
        <dbReference type="EMBL" id="AKV76412.1"/>
    </source>
</evidence>
<gene>
    <name evidence="1" type="ORF">HA72_1139</name>
    <name evidence="2" type="ORF">MsedA_1155</name>
    <name evidence="3" type="ORF">MsedB_1157</name>
</gene>
<dbReference type="NCBIfam" id="TIGR03876">
    <property type="entry name" value="cas_csaX"/>
    <property type="match status" value="1"/>
</dbReference>
<reference evidence="5 6" key="2">
    <citation type="journal article" date="2015" name="Genome Announc.">
        <title>Complete Genome Sequences of Evolved Arsenate-Resistant Metallosphaera sedula Strains.</title>
        <authorList>
            <person name="Ai C."/>
            <person name="McCarthy S."/>
            <person name="Schackwitz W."/>
            <person name="Martin J."/>
            <person name="Lipzen A."/>
            <person name="Blum P."/>
        </authorList>
    </citation>
    <scope>NUCLEOTIDE SEQUENCE [LARGE SCALE GENOMIC DNA]</scope>
    <source>
        <strain evidence="2 6">ARS50-1</strain>
        <strain evidence="3 5">ARS50-2</strain>
    </source>
</reference>
<dbReference type="EMBL" id="CP008822">
    <property type="protein sequence ID" value="AIM27286.1"/>
    <property type="molecule type" value="Genomic_DNA"/>
</dbReference>
<evidence type="ECO:0008006" key="7">
    <source>
        <dbReference type="Google" id="ProtNLM"/>
    </source>
</evidence>
<dbReference type="Proteomes" id="UP000062475">
    <property type="component" value="Chromosome"/>
</dbReference>
<accession>A0A088E4P2</accession>
<evidence type="ECO:0000313" key="2">
    <source>
        <dbReference type="EMBL" id="AKV74173.1"/>
    </source>
</evidence>
<evidence type="ECO:0000313" key="6">
    <source>
        <dbReference type="Proteomes" id="UP000068832"/>
    </source>
</evidence>
<dbReference type="PATRIC" id="fig|43687.5.peg.1190"/>